<evidence type="ECO:0000256" key="5">
    <source>
        <dbReference type="ARBA" id="ARBA00023136"/>
    </source>
</evidence>
<evidence type="ECO:0000256" key="1">
    <source>
        <dbReference type="ARBA" id="ARBA00004651"/>
    </source>
</evidence>
<evidence type="ECO:0000256" key="3">
    <source>
        <dbReference type="ARBA" id="ARBA00022692"/>
    </source>
</evidence>
<dbReference type="Proteomes" id="UP000631535">
    <property type="component" value="Unassembled WGS sequence"/>
</dbReference>
<evidence type="ECO:0000256" key="6">
    <source>
        <dbReference type="SAM" id="MobiDB-lite"/>
    </source>
</evidence>
<evidence type="ECO:0000313" key="10">
    <source>
        <dbReference type="Proteomes" id="UP000631535"/>
    </source>
</evidence>
<keyword evidence="2" id="KW-1003">Cell membrane</keyword>
<dbReference type="InterPro" id="IPR036259">
    <property type="entry name" value="MFS_trans_sf"/>
</dbReference>
<gene>
    <name evidence="9" type="ORF">GCM10012287_44250</name>
</gene>
<feature type="transmembrane region" description="Helical" evidence="7">
    <location>
        <begin position="295"/>
        <end position="313"/>
    </location>
</feature>
<dbReference type="Gene3D" id="1.20.1250.20">
    <property type="entry name" value="MFS general substrate transporter like domains"/>
    <property type="match status" value="1"/>
</dbReference>
<keyword evidence="4 7" id="KW-1133">Transmembrane helix</keyword>
<feature type="transmembrane region" description="Helical" evidence="7">
    <location>
        <begin position="216"/>
        <end position="236"/>
    </location>
</feature>
<dbReference type="PANTHER" id="PTHR23513">
    <property type="entry name" value="INTEGRAL MEMBRANE EFFLUX PROTEIN-RELATED"/>
    <property type="match status" value="1"/>
</dbReference>
<keyword evidence="3 7" id="KW-0812">Transmembrane</keyword>
<dbReference type="PANTHER" id="PTHR23513:SF6">
    <property type="entry name" value="MAJOR FACILITATOR SUPERFAMILY ASSOCIATED DOMAIN-CONTAINING PROTEIN"/>
    <property type="match status" value="1"/>
</dbReference>
<comment type="caution">
    <text evidence="9">The sequence shown here is derived from an EMBL/GenBank/DDBJ whole genome shotgun (WGS) entry which is preliminary data.</text>
</comment>
<proteinExistence type="predicted"/>
<dbReference type="PROSITE" id="PS50850">
    <property type="entry name" value="MFS"/>
    <property type="match status" value="1"/>
</dbReference>
<feature type="region of interest" description="Disordered" evidence="6">
    <location>
        <begin position="188"/>
        <end position="209"/>
    </location>
</feature>
<dbReference type="SUPFAM" id="SSF103473">
    <property type="entry name" value="MFS general substrate transporter"/>
    <property type="match status" value="1"/>
</dbReference>
<accession>A0ABQ2MMV1</accession>
<dbReference type="InterPro" id="IPR020846">
    <property type="entry name" value="MFS_dom"/>
</dbReference>
<evidence type="ECO:0000259" key="8">
    <source>
        <dbReference type="PROSITE" id="PS50850"/>
    </source>
</evidence>
<dbReference type="RefSeq" id="WP_189038946.1">
    <property type="nucleotide sequence ID" value="NZ_BMMP01000015.1"/>
</dbReference>
<feature type="transmembrane region" description="Helical" evidence="7">
    <location>
        <begin position="12"/>
        <end position="30"/>
    </location>
</feature>
<dbReference type="EMBL" id="BMMP01000015">
    <property type="protein sequence ID" value="GGO54698.1"/>
    <property type="molecule type" value="Genomic_DNA"/>
</dbReference>
<feature type="transmembrane region" description="Helical" evidence="7">
    <location>
        <begin position="36"/>
        <end position="57"/>
    </location>
</feature>
<organism evidence="9 10">
    <name type="scientific">Streptomyces daqingensis</name>
    <dbReference type="NCBI Taxonomy" id="1472640"/>
    <lineage>
        <taxon>Bacteria</taxon>
        <taxon>Bacillati</taxon>
        <taxon>Actinomycetota</taxon>
        <taxon>Actinomycetes</taxon>
        <taxon>Kitasatosporales</taxon>
        <taxon>Streptomycetaceae</taxon>
        <taxon>Streptomyces</taxon>
    </lineage>
</organism>
<feature type="transmembrane region" description="Helical" evidence="7">
    <location>
        <begin position="382"/>
        <end position="402"/>
    </location>
</feature>
<keyword evidence="10" id="KW-1185">Reference proteome</keyword>
<reference evidence="10" key="1">
    <citation type="journal article" date="2019" name="Int. J. Syst. Evol. Microbiol.">
        <title>The Global Catalogue of Microorganisms (GCM) 10K type strain sequencing project: providing services to taxonomists for standard genome sequencing and annotation.</title>
        <authorList>
            <consortium name="The Broad Institute Genomics Platform"/>
            <consortium name="The Broad Institute Genome Sequencing Center for Infectious Disease"/>
            <person name="Wu L."/>
            <person name="Ma J."/>
        </authorList>
    </citation>
    <scope>NUCLEOTIDE SEQUENCE [LARGE SCALE GENOMIC DNA]</scope>
    <source>
        <strain evidence="10">CGMCC 4.7178</strain>
    </source>
</reference>
<feature type="transmembrane region" description="Helical" evidence="7">
    <location>
        <begin position="261"/>
        <end position="283"/>
    </location>
</feature>
<keyword evidence="5 7" id="KW-0472">Membrane</keyword>
<dbReference type="CDD" id="cd06173">
    <property type="entry name" value="MFS_MefA_like"/>
    <property type="match status" value="1"/>
</dbReference>
<evidence type="ECO:0000313" key="9">
    <source>
        <dbReference type="EMBL" id="GGO54698.1"/>
    </source>
</evidence>
<evidence type="ECO:0000256" key="4">
    <source>
        <dbReference type="ARBA" id="ARBA00022989"/>
    </source>
</evidence>
<feature type="transmembrane region" description="Helical" evidence="7">
    <location>
        <begin position="128"/>
        <end position="153"/>
    </location>
</feature>
<dbReference type="InterPro" id="IPR011701">
    <property type="entry name" value="MFS"/>
</dbReference>
<feature type="domain" description="Major facilitator superfamily (MFS) profile" evidence="8">
    <location>
        <begin position="3"/>
        <end position="404"/>
    </location>
</feature>
<dbReference type="Pfam" id="PF07690">
    <property type="entry name" value="MFS_1"/>
    <property type="match status" value="1"/>
</dbReference>
<comment type="subcellular location">
    <subcellularLocation>
        <location evidence="1">Cell membrane</location>
        <topology evidence="1">Multi-pass membrane protein</topology>
    </subcellularLocation>
</comment>
<evidence type="ECO:0000256" key="7">
    <source>
        <dbReference type="SAM" id="Phobius"/>
    </source>
</evidence>
<name>A0ABQ2MMV1_9ACTN</name>
<sequence>MRSFRFLAAGNAASAYGVYLNLVAFNLFVYEVTDSALQTGLVMAVRLLVGLIGGVLAGKLAARLDLKRMMITAESVQALGLITLVVFHRFTGVWLLYAVVVVAGLCSNSNGVALRTAVPAIVGADRRVWANGLLASCRSVAMVAGFASAGVVVSLLGHTAAFLVSASTFALSAANLAWLPLRTRTDSAETGAEGRAPSAGGGVKTDERPTRARRMAALAFGMLPPLVLMLVAVRAVDGFGSSAHNVGMPIQSRAVDPDNPAVFMSQFWTTWAVGNLIAQRLTTRYAKRRGAPSDTAFAVGVLVMSAAFILAFAGLPVWLALPVIVLAGMADGFTENAFVSRLQTLPEKGRAAAFGLAATTENTAFGLGMVISASLLERFSPFGVVGAMHGAALVLGLAFLLVRRRLAAAPRDSSHKTADAAPEREREVNR</sequence>
<evidence type="ECO:0000256" key="2">
    <source>
        <dbReference type="ARBA" id="ARBA00022475"/>
    </source>
</evidence>
<protein>
    <submittedName>
        <fullName evidence="9">MFS transporter</fullName>
    </submittedName>
</protein>